<accession>A0ABN1ULG8</accession>
<dbReference type="Proteomes" id="UP001501371">
    <property type="component" value="Unassembled WGS sequence"/>
</dbReference>
<reference evidence="2 3" key="1">
    <citation type="journal article" date="2019" name="Int. J. Syst. Evol. Microbiol.">
        <title>The Global Catalogue of Microorganisms (GCM) 10K type strain sequencing project: providing services to taxonomists for standard genome sequencing and annotation.</title>
        <authorList>
            <consortium name="The Broad Institute Genomics Platform"/>
            <consortium name="The Broad Institute Genome Sequencing Center for Infectious Disease"/>
            <person name="Wu L."/>
            <person name="Ma J."/>
        </authorList>
    </citation>
    <scope>NUCLEOTIDE SEQUENCE [LARGE SCALE GENOMIC DNA]</scope>
    <source>
        <strain evidence="2 3">JCM 12696</strain>
    </source>
</reference>
<organism evidence="2 3">
    <name type="scientific">Streptomyces hebeiensis</name>
    <dbReference type="NCBI Taxonomy" id="229486"/>
    <lineage>
        <taxon>Bacteria</taxon>
        <taxon>Bacillati</taxon>
        <taxon>Actinomycetota</taxon>
        <taxon>Actinomycetes</taxon>
        <taxon>Kitasatosporales</taxon>
        <taxon>Streptomycetaceae</taxon>
        <taxon>Streptomyces</taxon>
    </lineage>
</organism>
<name>A0ABN1ULG8_9ACTN</name>
<sequence>MRSLAEVAGHTIAARTGAGRRSYGAGLGGRTSGIRAITGVGDPPRTAEGLENGVRDEGWGIEGMAVGGGEWGMKGLEPGWAGTGGTSSVRPSRRSGPERACRASRRGNRCREGR</sequence>
<dbReference type="EMBL" id="BAAAKV010000005">
    <property type="protein sequence ID" value="GAA1155164.1"/>
    <property type="molecule type" value="Genomic_DNA"/>
</dbReference>
<protein>
    <submittedName>
        <fullName evidence="2">Uncharacterized protein</fullName>
    </submittedName>
</protein>
<keyword evidence="3" id="KW-1185">Reference proteome</keyword>
<comment type="caution">
    <text evidence="2">The sequence shown here is derived from an EMBL/GenBank/DDBJ whole genome shotgun (WGS) entry which is preliminary data.</text>
</comment>
<evidence type="ECO:0000313" key="3">
    <source>
        <dbReference type="Proteomes" id="UP001501371"/>
    </source>
</evidence>
<gene>
    <name evidence="2" type="ORF">GCM10009654_08410</name>
</gene>
<proteinExistence type="predicted"/>
<evidence type="ECO:0000256" key="1">
    <source>
        <dbReference type="SAM" id="MobiDB-lite"/>
    </source>
</evidence>
<evidence type="ECO:0000313" key="2">
    <source>
        <dbReference type="EMBL" id="GAA1155164.1"/>
    </source>
</evidence>
<feature type="region of interest" description="Disordered" evidence="1">
    <location>
        <begin position="70"/>
        <end position="114"/>
    </location>
</feature>